<dbReference type="InterPro" id="IPR018060">
    <property type="entry name" value="HTH_AraC"/>
</dbReference>
<evidence type="ECO:0000256" key="2">
    <source>
        <dbReference type="ARBA" id="ARBA00023125"/>
    </source>
</evidence>
<dbReference type="SMART" id="SM00342">
    <property type="entry name" value="HTH_ARAC"/>
    <property type="match status" value="1"/>
</dbReference>
<organism evidence="5 6">
    <name type="scientific">Amycolatopsis rubida</name>
    <dbReference type="NCBI Taxonomy" id="112413"/>
    <lineage>
        <taxon>Bacteria</taxon>
        <taxon>Bacillati</taxon>
        <taxon>Actinomycetota</taxon>
        <taxon>Actinomycetes</taxon>
        <taxon>Pseudonocardiales</taxon>
        <taxon>Pseudonocardiaceae</taxon>
        <taxon>Amycolatopsis</taxon>
    </lineage>
</organism>
<evidence type="ECO:0000259" key="4">
    <source>
        <dbReference type="PROSITE" id="PS01124"/>
    </source>
</evidence>
<dbReference type="PROSITE" id="PS01124">
    <property type="entry name" value="HTH_ARAC_FAMILY_2"/>
    <property type="match status" value="1"/>
</dbReference>
<dbReference type="InterPro" id="IPR029062">
    <property type="entry name" value="Class_I_gatase-like"/>
</dbReference>
<dbReference type="Gene3D" id="1.10.10.60">
    <property type="entry name" value="Homeodomain-like"/>
    <property type="match status" value="1"/>
</dbReference>
<dbReference type="InterPro" id="IPR009057">
    <property type="entry name" value="Homeodomain-like_sf"/>
</dbReference>
<dbReference type="PROSITE" id="PS00041">
    <property type="entry name" value="HTH_ARAC_FAMILY_1"/>
    <property type="match status" value="1"/>
</dbReference>
<evidence type="ECO:0000313" key="6">
    <source>
        <dbReference type="Proteomes" id="UP000199137"/>
    </source>
</evidence>
<dbReference type="GO" id="GO:0003700">
    <property type="term" value="F:DNA-binding transcription factor activity"/>
    <property type="evidence" value="ECO:0007669"/>
    <property type="project" value="InterPro"/>
</dbReference>
<dbReference type="InterPro" id="IPR052158">
    <property type="entry name" value="INH-QAR"/>
</dbReference>
<dbReference type="SUPFAM" id="SSF46689">
    <property type="entry name" value="Homeodomain-like"/>
    <property type="match status" value="2"/>
</dbReference>
<dbReference type="STRING" id="112413.SAMN05421854_10268"/>
<dbReference type="CDD" id="cd03137">
    <property type="entry name" value="GATase1_AraC_1"/>
    <property type="match status" value="1"/>
</dbReference>
<dbReference type="InterPro" id="IPR018062">
    <property type="entry name" value="HTH_AraC-typ_CS"/>
</dbReference>
<keyword evidence="2 5" id="KW-0238">DNA-binding</keyword>
<dbReference type="Proteomes" id="UP000199137">
    <property type="component" value="Unassembled WGS sequence"/>
</dbReference>
<feature type="domain" description="HTH araC/xylS-type" evidence="4">
    <location>
        <begin position="232"/>
        <end position="330"/>
    </location>
</feature>
<dbReference type="Pfam" id="PF12833">
    <property type="entry name" value="HTH_18"/>
    <property type="match status" value="1"/>
</dbReference>
<sequence>MAIWTAFTGIWPLREMPYPSGMYTTVVLALPDAIPFDLATPIETFGRVRLPDGRPGYRTLVAGPERDIEAGPLRLTVDDDLDALQRADLIVVPGRENPLAPAPPAALAALRTAADRGTRIASICVGAFTLAEAGLLDGLDATTHWLAADEFKRKYPAVQVNPDVLYTDNGKILTSAGAVAGIDLCLHIVRNDYGTVVAADAARLAVAPLHRPGGQAQYIVRNRAPSRPTTLDQVLPWIEDNAYRGLALADIAAAAGLSVRTLTRRFKDETGQSPLQWVAGVRIRQAQELLETTDHTVDRIAAQTGFPTTSNFRSQFGQVVGVTPGAYRKAFRPGPHRPADEAVLAKATPVFLPENAKLL</sequence>
<accession>A0A1I5HTL7</accession>
<reference evidence="5 6" key="1">
    <citation type="submission" date="2016-10" db="EMBL/GenBank/DDBJ databases">
        <authorList>
            <person name="de Groot N.N."/>
        </authorList>
    </citation>
    <scope>NUCLEOTIDE SEQUENCE [LARGE SCALE GENOMIC DNA]</scope>
    <source>
        <strain evidence="5 6">DSM 44637</strain>
    </source>
</reference>
<protein>
    <submittedName>
        <fullName evidence="5">Transcriptional regulator GlxA family, contains an amidase domain and an AraC-type DNA-binding HTH domain</fullName>
    </submittedName>
</protein>
<keyword evidence="3" id="KW-0804">Transcription</keyword>
<dbReference type="Gene3D" id="3.40.50.880">
    <property type="match status" value="1"/>
</dbReference>
<proteinExistence type="predicted"/>
<dbReference type="PANTHER" id="PTHR43130:SF3">
    <property type="entry name" value="HTH-TYPE TRANSCRIPTIONAL REGULATOR RV1931C"/>
    <property type="match status" value="1"/>
</dbReference>
<dbReference type="InterPro" id="IPR002818">
    <property type="entry name" value="DJ-1/PfpI"/>
</dbReference>
<gene>
    <name evidence="5" type="ORF">SAMN05421854_10268</name>
</gene>
<dbReference type="EMBL" id="FOWC01000002">
    <property type="protein sequence ID" value="SFO51642.1"/>
    <property type="molecule type" value="Genomic_DNA"/>
</dbReference>
<dbReference type="PANTHER" id="PTHR43130">
    <property type="entry name" value="ARAC-FAMILY TRANSCRIPTIONAL REGULATOR"/>
    <property type="match status" value="1"/>
</dbReference>
<dbReference type="GO" id="GO:0043565">
    <property type="term" value="F:sequence-specific DNA binding"/>
    <property type="evidence" value="ECO:0007669"/>
    <property type="project" value="InterPro"/>
</dbReference>
<evidence type="ECO:0000256" key="1">
    <source>
        <dbReference type="ARBA" id="ARBA00023015"/>
    </source>
</evidence>
<dbReference type="Pfam" id="PF01965">
    <property type="entry name" value="DJ-1_PfpI"/>
    <property type="match status" value="1"/>
</dbReference>
<dbReference type="SUPFAM" id="SSF52317">
    <property type="entry name" value="Class I glutamine amidotransferase-like"/>
    <property type="match status" value="1"/>
</dbReference>
<keyword evidence="1" id="KW-0805">Transcription regulation</keyword>
<evidence type="ECO:0000313" key="5">
    <source>
        <dbReference type="EMBL" id="SFO51642.1"/>
    </source>
</evidence>
<evidence type="ECO:0000256" key="3">
    <source>
        <dbReference type="ARBA" id="ARBA00023163"/>
    </source>
</evidence>
<name>A0A1I5HTL7_9PSEU</name>
<dbReference type="AlphaFoldDB" id="A0A1I5HTL7"/>